<evidence type="ECO:0000313" key="2">
    <source>
        <dbReference type="Proteomes" id="UP000034837"/>
    </source>
</evidence>
<proteinExistence type="predicted"/>
<gene>
    <name evidence="1" type="ORF">UV20_C0001G0118</name>
</gene>
<dbReference type="EMBL" id="LCDO01000001">
    <property type="protein sequence ID" value="KKS57478.1"/>
    <property type="molecule type" value="Genomic_DNA"/>
</dbReference>
<name>A0A0G1D5Y6_9BACT</name>
<protein>
    <submittedName>
        <fullName evidence="1">Uncharacterized protein</fullName>
    </submittedName>
</protein>
<dbReference type="Proteomes" id="UP000034837">
    <property type="component" value="Unassembled WGS sequence"/>
</dbReference>
<sequence>MPTGGGVIWEEKQLAQLTMGNFFSLLTTLGIPHGQITGEGFKPRLVVFLEQGRRIISSGVQNHIHTPEEAERLEQALSATGLLPDFEAIFQKVREFVLPENFHPTLVFKVCKECSNPMAHGFVLLPDANQSIRHAIPTMLEGLNLCLILASRSEFSDLAIISLLKEMLAANLATDDDQLMERFMALPEEVKQLFAQEVDPLEEILNLADQGGVSTANA</sequence>
<evidence type="ECO:0000313" key="1">
    <source>
        <dbReference type="EMBL" id="KKS57478.1"/>
    </source>
</evidence>
<reference evidence="1 2" key="1">
    <citation type="journal article" date="2015" name="Nature">
        <title>rRNA introns, odd ribosomes, and small enigmatic genomes across a large radiation of phyla.</title>
        <authorList>
            <person name="Brown C.T."/>
            <person name="Hug L.A."/>
            <person name="Thomas B.C."/>
            <person name="Sharon I."/>
            <person name="Castelle C.J."/>
            <person name="Singh A."/>
            <person name="Wilkins M.J."/>
            <person name="Williams K.H."/>
            <person name="Banfield J.F."/>
        </authorList>
    </citation>
    <scope>NUCLEOTIDE SEQUENCE [LARGE SCALE GENOMIC DNA]</scope>
</reference>
<comment type="caution">
    <text evidence="1">The sequence shown here is derived from an EMBL/GenBank/DDBJ whole genome shotgun (WGS) entry which is preliminary data.</text>
</comment>
<organism evidence="1 2">
    <name type="scientific">Candidatus Magasanikbacteria bacterium GW2011_GWA2_42_32</name>
    <dbReference type="NCBI Taxonomy" id="1619039"/>
    <lineage>
        <taxon>Bacteria</taxon>
        <taxon>Candidatus Magasanikiibacteriota</taxon>
    </lineage>
</organism>
<dbReference type="AlphaFoldDB" id="A0A0G1D5Y6"/>
<accession>A0A0G1D5Y6</accession>